<dbReference type="Pfam" id="PF13868">
    <property type="entry name" value="TPH"/>
    <property type="match status" value="1"/>
</dbReference>
<dbReference type="InterPro" id="IPR043597">
    <property type="entry name" value="TPH_dom"/>
</dbReference>
<reference evidence="10" key="1">
    <citation type="submission" date="2016-03" db="EMBL/GenBank/DDBJ databases">
        <title>Mechanisms controlling the formation of the plant cell surface in tip-growing cells are functionally conserved among land plants.</title>
        <authorList>
            <person name="Honkanen S."/>
            <person name="Jones V.A."/>
            <person name="Morieri G."/>
            <person name="Champion C."/>
            <person name="Hetherington A.J."/>
            <person name="Kelly S."/>
            <person name="Saint-Marcoux D."/>
            <person name="Proust H."/>
            <person name="Prescott H."/>
            <person name="Dolan L."/>
        </authorList>
    </citation>
    <scope>NUCLEOTIDE SEQUENCE [LARGE SCALE GENOMIC DNA]</scope>
    <source>
        <tissue evidence="10">Whole gametophyte</tissue>
    </source>
</reference>
<organism evidence="10 11">
    <name type="scientific">Marchantia polymorpha subsp. ruderalis</name>
    <dbReference type="NCBI Taxonomy" id="1480154"/>
    <lineage>
        <taxon>Eukaryota</taxon>
        <taxon>Viridiplantae</taxon>
        <taxon>Streptophyta</taxon>
        <taxon>Embryophyta</taxon>
        <taxon>Marchantiophyta</taxon>
        <taxon>Marchantiopsida</taxon>
        <taxon>Marchantiidae</taxon>
        <taxon>Marchantiales</taxon>
        <taxon>Marchantiaceae</taxon>
        <taxon>Marchantia</taxon>
    </lineage>
</organism>
<evidence type="ECO:0000256" key="8">
    <source>
        <dbReference type="SAM" id="Coils"/>
    </source>
</evidence>
<evidence type="ECO:0000256" key="7">
    <source>
        <dbReference type="ARBA" id="ARBA00034142"/>
    </source>
</evidence>
<evidence type="ECO:0000256" key="2">
    <source>
        <dbReference type="ARBA" id="ARBA00022846"/>
    </source>
</evidence>
<gene>
    <name evidence="10" type="ORF">AXG93_1944s1020</name>
</gene>
<evidence type="ECO:0000313" key="10">
    <source>
        <dbReference type="EMBL" id="OAE18866.1"/>
    </source>
</evidence>
<evidence type="ECO:0000256" key="3">
    <source>
        <dbReference type="ARBA" id="ARBA00023054"/>
    </source>
</evidence>
<comment type="subcellular location">
    <subcellularLocation>
        <location evidence="1">Cell projection</location>
        <location evidence="1">Cilium</location>
        <location evidence="1">Flagellum</location>
    </subcellularLocation>
</comment>
<dbReference type="EMBL" id="LVLJ01003987">
    <property type="protein sequence ID" value="OAE18866.1"/>
    <property type="molecule type" value="Genomic_DNA"/>
</dbReference>
<proteinExistence type="inferred from homology"/>
<comment type="caution">
    <text evidence="10">The sequence shown here is derived from an EMBL/GenBank/DDBJ whole genome shotgun (WGS) entry which is preliminary data.</text>
</comment>
<feature type="domain" description="Trichohyalin-plectin-homology" evidence="9">
    <location>
        <begin position="157"/>
        <end position="515"/>
    </location>
</feature>
<feature type="coiled-coil region" evidence="8">
    <location>
        <begin position="234"/>
        <end position="264"/>
    </location>
</feature>
<keyword evidence="11" id="KW-1185">Reference proteome</keyword>
<evidence type="ECO:0000256" key="1">
    <source>
        <dbReference type="ARBA" id="ARBA00004230"/>
    </source>
</evidence>
<feature type="coiled-coil region" evidence="8">
    <location>
        <begin position="387"/>
        <end position="504"/>
    </location>
</feature>
<name>A0A176VGF2_MARPO</name>
<dbReference type="InterPro" id="IPR033253">
    <property type="entry name" value="CFAP45"/>
</dbReference>
<sequence length="530" mass="63031">MNLWEVDPCQINTCTAQQVAKTSEVDDQLFAAKGQQFHNEHMENIQYLQGLQKHNKPWLSPPEERSVILTEEQRLALKKHKEAERDRIHAVANQRKQMMLKASHPRSCDSDILGMLVQFSARNMEAERRKKSGRLTDAEILRMQNEDRTKAEALRQMEENLDDAKLMNRMMNYARCVTIRDGQLHEKGDKERWEEQDKMRWHHIMEMSRVQKIKEHDTAEARKKYFRYEGAAVIRKQMAENESMRKINEEIKEQEGRKIRRESERMLKEDQDIAEAKRIAGRKLLIEILKANDDAQEARIKAKEFEKEEEARRQVYVHEKEKRDLAYQEAQDKIKKEREMETARQAELQLDLSVVLRALQERAQDKQAVIDGVRALRVQEEHEREWREKERAEAEKIRLMYEDLARAREEQKIYKLKLLADQAQEEQIAYYRIAQSQKAALIEARRQAEAAHEANIKNKEAVIKQIEQNAEKRARAFREKFEEGERLRQQIRVEKLRLEDIKERKLKVLAKEGVPPKYQVELAKHKIVIH</sequence>
<evidence type="ECO:0000313" key="11">
    <source>
        <dbReference type="Proteomes" id="UP000077202"/>
    </source>
</evidence>
<dbReference type="AlphaFoldDB" id="A0A176VGF2"/>
<evidence type="ECO:0000256" key="5">
    <source>
        <dbReference type="ARBA" id="ARBA00023273"/>
    </source>
</evidence>
<evidence type="ECO:0000259" key="9">
    <source>
        <dbReference type="Pfam" id="PF13868"/>
    </source>
</evidence>
<comment type="similarity">
    <text evidence="6">Belongs to the CFAP45 family.</text>
</comment>
<accession>A0A176VGF2</accession>
<keyword evidence="2" id="KW-0282">Flagellum</keyword>
<keyword evidence="5" id="KW-0966">Cell projection</keyword>
<keyword evidence="3 8" id="KW-0175">Coiled coil</keyword>
<dbReference type="Proteomes" id="UP000077202">
    <property type="component" value="Unassembled WGS sequence"/>
</dbReference>
<evidence type="ECO:0000256" key="4">
    <source>
        <dbReference type="ARBA" id="ARBA00023069"/>
    </source>
</evidence>
<dbReference type="GO" id="GO:0031514">
    <property type="term" value="C:motile cilium"/>
    <property type="evidence" value="ECO:0007669"/>
    <property type="project" value="UniProtKB-SubCell"/>
</dbReference>
<evidence type="ECO:0000256" key="6">
    <source>
        <dbReference type="ARBA" id="ARBA00034116"/>
    </source>
</evidence>
<dbReference type="PANTHER" id="PTHR15504:SF0">
    <property type="entry name" value="CILIA- AND FLAGELLA-ASSOCIATED PROTEIN 45"/>
    <property type="match status" value="1"/>
</dbReference>
<keyword evidence="4" id="KW-0969">Cilium</keyword>
<protein>
    <recommendedName>
        <fullName evidence="7">Cilia- and flagella-associated protein 45</fullName>
    </recommendedName>
</protein>
<dbReference type="PANTHER" id="PTHR15504">
    <property type="entry name" value="NASOPHARYNGEAL EPITHELIUM SPECIFIC PROTEIN 1"/>
    <property type="match status" value="1"/>
</dbReference>